<reference evidence="3" key="1">
    <citation type="submission" date="2016-10" db="EMBL/GenBank/DDBJ databases">
        <authorList>
            <person name="Varghese N."/>
            <person name="Submissions S."/>
        </authorList>
    </citation>
    <scope>NUCLEOTIDE SEQUENCE [LARGE SCALE GENOMIC DNA]</scope>
    <source>
        <strain evidence="3">Gh-48</strain>
    </source>
</reference>
<gene>
    <name evidence="2" type="ORF">SAMN05192574_104161</name>
</gene>
<sequence length="64" mass="7199">MSTLKNTATIRENTVFFQLNNGKTVYHKKTRRLLPGLLFYILMILSLFLSGGLSEPGLGTCFTM</sequence>
<accession>A0A1H8JES4</accession>
<evidence type="ECO:0000256" key="1">
    <source>
        <dbReference type="SAM" id="Phobius"/>
    </source>
</evidence>
<dbReference type="Proteomes" id="UP000198942">
    <property type="component" value="Unassembled WGS sequence"/>
</dbReference>
<evidence type="ECO:0000313" key="2">
    <source>
        <dbReference type="EMBL" id="SEN79202.1"/>
    </source>
</evidence>
<keyword evidence="1" id="KW-1133">Transmembrane helix</keyword>
<dbReference type="AlphaFoldDB" id="A0A1H8JES4"/>
<proteinExistence type="predicted"/>
<keyword evidence="1" id="KW-0472">Membrane</keyword>
<keyword evidence="1" id="KW-0812">Transmembrane</keyword>
<feature type="transmembrane region" description="Helical" evidence="1">
    <location>
        <begin position="33"/>
        <end position="54"/>
    </location>
</feature>
<organism evidence="2 3">
    <name type="scientific">Mucilaginibacter gossypiicola</name>
    <dbReference type="NCBI Taxonomy" id="551995"/>
    <lineage>
        <taxon>Bacteria</taxon>
        <taxon>Pseudomonadati</taxon>
        <taxon>Bacteroidota</taxon>
        <taxon>Sphingobacteriia</taxon>
        <taxon>Sphingobacteriales</taxon>
        <taxon>Sphingobacteriaceae</taxon>
        <taxon>Mucilaginibacter</taxon>
    </lineage>
</organism>
<evidence type="ECO:0000313" key="3">
    <source>
        <dbReference type="Proteomes" id="UP000198942"/>
    </source>
</evidence>
<protein>
    <submittedName>
        <fullName evidence="2">Uncharacterized protein</fullName>
    </submittedName>
</protein>
<keyword evidence="3" id="KW-1185">Reference proteome</keyword>
<dbReference type="EMBL" id="FOCL01000004">
    <property type="protein sequence ID" value="SEN79202.1"/>
    <property type="molecule type" value="Genomic_DNA"/>
</dbReference>
<name>A0A1H8JES4_9SPHI</name>